<proteinExistence type="predicted"/>
<dbReference type="AlphaFoldDB" id="A0A9W8UDY4"/>
<feature type="compositionally biased region" description="Pro residues" evidence="2">
    <location>
        <begin position="136"/>
        <end position="146"/>
    </location>
</feature>
<feature type="compositionally biased region" description="Basic and acidic residues" evidence="2">
    <location>
        <begin position="759"/>
        <end position="768"/>
    </location>
</feature>
<feature type="compositionally biased region" description="Polar residues" evidence="2">
    <location>
        <begin position="193"/>
        <end position="209"/>
    </location>
</feature>
<keyword evidence="1" id="KW-0175">Coiled coil</keyword>
<dbReference type="Proteomes" id="UP001152130">
    <property type="component" value="Unassembled WGS sequence"/>
</dbReference>
<sequence length="1072" mass="118291">MSLPGSPTKNRGRLPQALRPLLPAPSTGEDEPIAPTSSLLQGAEQLPLVEQPSFAEQPSLSEQLPLVEQPSLSEQPSLTEQPRRTEPQSVLSIPSALSQEEQSKISFDFEPLPAEIDLNFDRPYRPYSNTTSSTPVPTPIPGPQPVDPALSSTEFQLVSKPRSLTLDDYLLKEPCPFSGNLRGAPPPAPAVTEAQTSSTPLSIDNTPDQPENPLQPPAPFSYGYTYPPPPVPGAPLLPFPPPDRKRKDAGSTGSKHSRKKRRTSEYPPPFKAPDTPRPRTPALPFGVPQSRSEGFLLPPTFDNRKRLASELEDYTVPCPAGKKSCLEQPNEQQYEQQYKQPYQQPYQQPIQDPLAPVDIPEFVLLESLKRAGQRSSLILSLVSDNYREAKNRSELNSYDYQNAPVYQQPTEQQAPVDQTSADQASFEQVSVEQVSKKKDSNKKAAKKGSAETMPSNETPVEAPAQSFAMPAINPAGYQVQDPSYEARPYINGNPALDALGEFTDPDVYRKLKFGGMMIQRANLAPSTSLPYPEQYKRLKNIQEELARQDSIAPILPPSELSPQDPKGFTPKPYNVPEDIEDRRVHEFFAQKNKDLCTRNKQVDLDRNNMAAKGTRQRREESLSQYRTIARDLAIERNWWRLKAATLGGDPTEFDAFSDHTRRAMSFEMDERMEKLEKEAAKKAKRVKAKAQAAITSQNNKLAKQDVQRQNKEIKQVVSAFAAGDLAAIELMSQADYDAKATAYRKPRTKQPSKRARKANNADDDKDSNAEVETPEVETPADNATEEAVGDPGNSENIDSNMYGLDDLARANTELTVPDTNVASQSVYPSVEDAQPSNNFTFNPVPNFDSNVQAQDDQPTDAEELDDTEHNDLRRMPSNVTMFDAPADGTHITTSMAPPGLMPTMMDQSAWAPPPTFDSSTLPPTQFNPQLNGPMGDMMMPSGDMHAPVNGMSMVPVNNMDFNFHAPMDDFGPMAPSYTNSDFQAPMNGIGASSSQNVNQPWFKPTSNAESHAFGPALPVMSQSIELPQQTATTNNTGTSDTFDHNADPSTFPDPHDEIFFGNYLGDMNSSQN</sequence>
<dbReference type="OrthoDB" id="4847496at2759"/>
<keyword evidence="4" id="KW-1185">Reference proteome</keyword>
<feature type="region of interest" description="Disordered" evidence="2">
    <location>
        <begin position="175"/>
        <end position="300"/>
    </location>
</feature>
<accession>A0A9W8UDY4</accession>
<feature type="region of interest" description="Disordered" evidence="2">
    <location>
        <begin position="1"/>
        <end position="150"/>
    </location>
</feature>
<feature type="compositionally biased region" description="Low complexity" evidence="2">
    <location>
        <begin position="126"/>
        <end position="135"/>
    </location>
</feature>
<feature type="compositionally biased region" description="Polar residues" evidence="2">
    <location>
        <begin position="834"/>
        <end position="856"/>
    </location>
</feature>
<evidence type="ECO:0000256" key="1">
    <source>
        <dbReference type="SAM" id="Coils"/>
    </source>
</evidence>
<protein>
    <submittedName>
        <fullName evidence="3">Uncharacterized protein</fullName>
    </submittedName>
</protein>
<feature type="coiled-coil region" evidence="1">
    <location>
        <begin position="672"/>
        <end position="700"/>
    </location>
</feature>
<feature type="region of interest" description="Disordered" evidence="2">
    <location>
        <begin position="742"/>
        <end position="801"/>
    </location>
</feature>
<gene>
    <name evidence="3" type="ORF">NW766_002307</name>
</gene>
<feature type="compositionally biased region" description="Polar residues" evidence="2">
    <location>
        <begin position="70"/>
        <end position="80"/>
    </location>
</feature>
<feature type="compositionally biased region" description="Pro residues" evidence="2">
    <location>
        <begin position="226"/>
        <end position="241"/>
    </location>
</feature>
<evidence type="ECO:0000313" key="3">
    <source>
        <dbReference type="EMBL" id="KAJ4020813.1"/>
    </source>
</evidence>
<feature type="compositionally biased region" description="Acidic residues" evidence="2">
    <location>
        <begin position="857"/>
        <end position="866"/>
    </location>
</feature>
<feature type="region of interest" description="Disordered" evidence="2">
    <location>
        <begin position="392"/>
        <end position="460"/>
    </location>
</feature>
<feature type="compositionally biased region" description="Low complexity" evidence="2">
    <location>
        <begin position="13"/>
        <end position="25"/>
    </location>
</feature>
<reference evidence="3" key="1">
    <citation type="submission" date="2022-10" db="EMBL/GenBank/DDBJ databases">
        <title>Fusarium specimens isolated from Avocado Roots.</title>
        <authorList>
            <person name="Stajich J."/>
            <person name="Roper C."/>
            <person name="Heimlech-Rivalta G."/>
        </authorList>
    </citation>
    <scope>NUCLEOTIDE SEQUENCE</scope>
    <source>
        <strain evidence="3">CF00143</strain>
    </source>
</reference>
<name>A0A9W8UDY4_9HYPO</name>
<comment type="caution">
    <text evidence="3">The sequence shown here is derived from an EMBL/GenBank/DDBJ whole genome shotgun (WGS) entry which is preliminary data.</text>
</comment>
<feature type="compositionally biased region" description="Polar residues" evidence="2">
    <location>
        <begin position="87"/>
        <end position="100"/>
    </location>
</feature>
<feature type="compositionally biased region" description="Polar residues" evidence="2">
    <location>
        <begin position="394"/>
        <end position="433"/>
    </location>
</feature>
<evidence type="ECO:0000256" key="2">
    <source>
        <dbReference type="SAM" id="MobiDB-lite"/>
    </source>
</evidence>
<feature type="compositionally biased region" description="Low complexity" evidence="2">
    <location>
        <begin position="1030"/>
        <end position="1040"/>
    </location>
</feature>
<feature type="region of interest" description="Disordered" evidence="2">
    <location>
        <begin position="830"/>
        <end position="867"/>
    </location>
</feature>
<evidence type="ECO:0000313" key="4">
    <source>
        <dbReference type="Proteomes" id="UP001152130"/>
    </source>
</evidence>
<feature type="region of interest" description="Disordered" evidence="2">
    <location>
        <begin position="1030"/>
        <end position="1053"/>
    </location>
</feature>
<dbReference type="EMBL" id="JAPDHF010000003">
    <property type="protein sequence ID" value="KAJ4020813.1"/>
    <property type="molecule type" value="Genomic_DNA"/>
</dbReference>
<feature type="compositionally biased region" description="Basic residues" evidence="2">
    <location>
        <begin position="742"/>
        <end position="757"/>
    </location>
</feature>
<organism evidence="3 4">
    <name type="scientific">Fusarium irregulare</name>
    <dbReference type="NCBI Taxonomy" id="2494466"/>
    <lineage>
        <taxon>Eukaryota</taxon>
        <taxon>Fungi</taxon>
        <taxon>Dikarya</taxon>
        <taxon>Ascomycota</taxon>
        <taxon>Pezizomycotina</taxon>
        <taxon>Sordariomycetes</taxon>
        <taxon>Hypocreomycetidae</taxon>
        <taxon>Hypocreales</taxon>
        <taxon>Nectriaceae</taxon>
        <taxon>Fusarium</taxon>
        <taxon>Fusarium incarnatum-equiseti species complex</taxon>
    </lineage>
</organism>